<evidence type="ECO:0000256" key="3">
    <source>
        <dbReference type="ARBA" id="ARBA00023239"/>
    </source>
</evidence>
<dbReference type="InterPro" id="IPR036428">
    <property type="entry name" value="PCD_sf"/>
</dbReference>
<dbReference type="PANTHER" id="PTHR12599:SF0">
    <property type="entry name" value="PTERIN-4-ALPHA-CARBINOLAMINE DEHYDRATASE"/>
    <property type="match status" value="1"/>
</dbReference>
<dbReference type="RefSeq" id="WP_323356801.1">
    <property type="nucleotide sequence ID" value="NZ_JAYGHY010000026.1"/>
</dbReference>
<comment type="similarity">
    <text evidence="2 4">Belongs to the pterin-4-alpha-carbinolamine dehydratase family.</text>
</comment>
<dbReference type="EMBL" id="JAYGHY010000026">
    <property type="protein sequence ID" value="MEA5442757.1"/>
    <property type="molecule type" value="Genomic_DNA"/>
</dbReference>
<keyword evidence="3 4" id="KW-0456">Lyase</keyword>
<evidence type="ECO:0000256" key="2">
    <source>
        <dbReference type="ARBA" id="ARBA00006472"/>
    </source>
</evidence>
<keyword evidence="6" id="KW-1185">Reference proteome</keyword>
<dbReference type="HAMAP" id="MF_00434">
    <property type="entry name" value="Pterin_4_alpha"/>
    <property type="match status" value="1"/>
</dbReference>
<dbReference type="Pfam" id="PF01329">
    <property type="entry name" value="Pterin_4a"/>
    <property type="match status" value="1"/>
</dbReference>
<sequence length="95" mass="10464">MAAKPLTPAQIAALPTELPQWTVREGKLHRELRFADFSAAFGFMTRVALAAEALEHHPEWCNVWNRVTINLTTHDTGGLSDLDLALAQQIDGLVS</sequence>
<comment type="caution">
    <text evidence="5">The sequence shown here is derived from an EMBL/GenBank/DDBJ whole genome shotgun (WGS) entry which is preliminary data.</text>
</comment>
<dbReference type="PANTHER" id="PTHR12599">
    <property type="entry name" value="PTERIN-4-ALPHA-CARBINOLAMINE DEHYDRATASE"/>
    <property type="match status" value="1"/>
</dbReference>
<dbReference type="NCBIfam" id="NF002017">
    <property type="entry name" value="PRK00823.1-2"/>
    <property type="match status" value="1"/>
</dbReference>
<dbReference type="Gene3D" id="3.30.1360.20">
    <property type="entry name" value="Transcriptional coactivator/pterin dehydratase"/>
    <property type="match status" value="1"/>
</dbReference>
<comment type="catalytic activity">
    <reaction evidence="1 4">
        <text>(4aS,6R)-4a-hydroxy-L-erythro-5,6,7,8-tetrahydrobiopterin = (6R)-L-erythro-6,7-dihydrobiopterin + H2O</text>
        <dbReference type="Rhea" id="RHEA:11920"/>
        <dbReference type="ChEBI" id="CHEBI:15377"/>
        <dbReference type="ChEBI" id="CHEBI:15642"/>
        <dbReference type="ChEBI" id="CHEBI:43120"/>
        <dbReference type="EC" id="4.2.1.96"/>
    </reaction>
</comment>
<proteinExistence type="inferred from homology"/>
<evidence type="ECO:0000313" key="6">
    <source>
        <dbReference type="Proteomes" id="UP001302329"/>
    </source>
</evidence>
<protein>
    <recommendedName>
        <fullName evidence="4">Putative pterin-4-alpha-carbinolamine dehydratase</fullName>
        <shortName evidence="4">PHS</shortName>
        <ecNumber evidence="4">4.2.1.96</ecNumber>
    </recommendedName>
    <alternativeName>
        <fullName evidence="4">4-alpha-hydroxy-tetrahydropterin dehydratase</fullName>
    </alternativeName>
    <alternativeName>
        <fullName evidence="4">Pterin carbinolamine dehydratase</fullName>
        <shortName evidence="4">PCD</shortName>
    </alternativeName>
</protein>
<evidence type="ECO:0000256" key="4">
    <source>
        <dbReference type="HAMAP-Rule" id="MF_00434"/>
    </source>
</evidence>
<accession>A0ABU5SWM0</accession>
<evidence type="ECO:0000256" key="1">
    <source>
        <dbReference type="ARBA" id="ARBA00001554"/>
    </source>
</evidence>
<gene>
    <name evidence="5" type="ORF">VB739_09355</name>
</gene>
<evidence type="ECO:0000313" key="5">
    <source>
        <dbReference type="EMBL" id="MEA5442757.1"/>
    </source>
</evidence>
<name>A0ABU5SWM0_9CYAN</name>
<dbReference type="SUPFAM" id="SSF55248">
    <property type="entry name" value="PCD-like"/>
    <property type="match status" value="1"/>
</dbReference>
<organism evidence="5 6">
    <name type="scientific">Cyanobium gracile UHCC 0281</name>
    <dbReference type="NCBI Taxonomy" id="3110309"/>
    <lineage>
        <taxon>Bacteria</taxon>
        <taxon>Bacillati</taxon>
        <taxon>Cyanobacteriota</taxon>
        <taxon>Cyanophyceae</taxon>
        <taxon>Synechococcales</taxon>
        <taxon>Prochlorococcaceae</taxon>
        <taxon>Cyanobium</taxon>
    </lineage>
</organism>
<dbReference type="EC" id="4.2.1.96" evidence="4"/>
<dbReference type="CDD" id="cd00914">
    <property type="entry name" value="PCD_DCoH_subfamily_b"/>
    <property type="match status" value="1"/>
</dbReference>
<reference evidence="5 6" key="1">
    <citation type="submission" date="2023-12" db="EMBL/GenBank/DDBJ databases">
        <title>Baltic Sea Cyanobacteria.</title>
        <authorList>
            <person name="Delbaje E."/>
            <person name="Fewer D.P."/>
            <person name="Shishido T.K."/>
        </authorList>
    </citation>
    <scope>NUCLEOTIDE SEQUENCE [LARGE SCALE GENOMIC DNA]</scope>
    <source>
        <strain evidence="5 6">UHCC 0281</strain>
    </source>
</reference>
<dbReference type="NCBIfam" id="NF002018">
    <property type="entry name" value="PRK00823.1-3"/>
    <property type="match status" value="1"/>
</dbReference>
<dbReference type="Proteomes" id="UP001302329">
    <property type="component" value="Unassembled WGS sequence"/>
</dbReference>
<dbReference type="GO" id="GO:0008124">
    <property type="term" value="F:4-alpha-hydroxytetrahydrobiopterin dehydratase activity"/>
    <property type="evidence" value="ECO:0007669"/>
    <property type="project" value="UniProtKB-EC"/>
</dbReference>
<dbReference type="InterPro" id="IPR001533">
    <property type="entry name" value="Pterin_deHydtase"/>
</dbReference>